<dbReference type="SFLD" id="SFLDG01129">
    <property type="entry name" value="C1.5:_HAD__Beta-PGM__Phosphata"/>
    <property type="match status" value="1"/>
</dbReference>
<dbReference type="CDD" id="cd02022">
    <property type="entry name" value="DPCK"/>
    <property type="match status" value="1"/>
</dbReference>
<comment type="caution">
    <text evidence="4">The sequence shown here is derived from an EMBL/GenBank/DDBJ whole genome shotgun (WGS) entry which is preliminary data.</text>
</comment>
<sequence>MTGDAVAPAPKKLVVGLTGGIGCGKSTVLSLGDVRCPEETVSTMKHLGSLGCSCSDDDAIVHALYAPGGAAVAPLLERFPAAAAEGGGISREALSEALRSSPDPAASLKELEAIVHPLVFQQRQLFIESARSWLVVVDSPLLLETMRARGWRKEDLGLDAIIVVTCAPQAQRRRCLARPGMTEGKLDFLLSQQLAPAERQAYADFLVDSSPGELGLQASLSAARAQAAGVVQQLLDRHGGPWPIASARLPRPSERIECVTFDLDDTLFPTKASLRQALTAFRAEVARRMPRLWQHYKQGASFGEAMQDEFRAVAGEHPRLRHDFSQLRQLALERLVERFGEAEVDPKEIAEHAMAAFLAGRGAVDQHLFDDVLPTLTELKRRGLCLGSVTNGNADLSAHAPGLSQLLDFQISAAGAGAAKPRGAPFLAAANAAGLWPCQILHVGDSLADDVVGARQMGMKAVHLRRGGTQLSAQATAAAPSAPSAPHAAVASLAELPSLLARWAEVQSRL</sequence>
<proteinExistence type="inferred from homology"/>
<reference evidence="4" key="1">
    <citation type="submission" date="2021-02" db="EMBL/GenBank/DDBJ databases">
        <authorList>
            <person name="Dougan E. K."/>
            <person name="Rhodes N."/>
            <person name="Thang M."/>
            <person name="Chan C."/>
        </authorList>
    </citation>
    <scope>NUCLEOTIDE SEQUENCE</scope>
</reference>
<dbReference type="InterPro" id="IPR027417">
    <property type="entry name" value="P-loop_NTPase"/>
</dbReference>
<dbReference type="SUPFAM" id="SSF56784">
    <property type="entry name" value="HAD-like"/>
    <property type="match status" value="1"/>
</dbReference>
<dbReference type="Gene3D" id="3.40.50.1000">
    <property type="entry name" value="HAD superfamily/HAD-like"/>
    <property type="match status" value="1"/>
</dbReference>
<dbReference type="Pfam" id="PF00702">
    <property type="entry name" value="Hydrolase"/>
    <property type="match status" value="1"/>
</dbReference>
<name>A0A812MSW6_9DINO</name>
<accession>A0A812MSW6</accession>
<dbReference type="InterPro" id="IPR036412">
    <property type="entry name" value="HAD-like_sf"/>
</dbReference>
<dbReference type="NCBIfam" id="TIGR01549">
    <property type="entry name" value="HAD-SF-IA-v1"/>
    <property type="match status" value="1"/>
</dbReference>
<keyword evidence="5" id="KW-1185">Reference proteome</keyword>
<dbReference type="Pfam" id="PF01121">
    <property type="entry name" value="CoaE"/>
    <property type="match status" value="1"/>
</dbReference>
<dbReference type="PANTHER" id="PTHR43316">
    <property type="entry name" value="HYDROLASE, HALOACID DELAHOGENASE-RELATED"/>
    <property type="match status" value="1"/>
</dbReference>
<dbReference type="GO" id="GO:0005524">
    <property type="term" value="F:ATP binding"/>
    <property type="evidence" value="ECO:0007669"/>
    <property type="project" value="UniProtKB-KW"/>
</dbReference>
<gene>
    <name evidence="4" type="primary">coaE</name>
    <name evidence="4" type="ORF">SNAT2548_LOCUS14470</name>
</gene>
<dbReference type="GO" id="GO:0004140">
    <property type="term" value="F:dephospho-CoA kinase activity"/>
    <property type="evidence" value="ECO:0007669"/>
    <property type="project" value="InterPro"/>
</dbReference>
<dbReference type="PANTHER" id="PTHR43316:SF8">
    <property type="entry name" value="HAD FAMILY HYDROLASE"/>
    <property type="match status" value="1"/>
</dbReference>
<organism evidence="4 5">
    <name type="scientific">Symbiodinium natans</name>
    <dbReference type="NCBI Taxonomy" id="878477"/>
    <lineage>
        <taxon>Eukaryota</taxon>
        <taxon>Sar</taxon>
        <taxon>Alveolata</taxon>
        <taxon>Dinophyceae</taxon>
        <taxon>Suessiales</taxon>
        <taxon>Symbiodiniaceae</taxon>
        <taxon>Symbiodinium</taxon>
    </lineage>
</organism>
<dbReference type="GO" id="GO:0016787">
    <property type="term" value="F:hydrolase activity"/>
    <property type="evidence" value="ECO:0007669"/>
    <property type="project" value="UniProtKB-KW"/>
</dbReference>
<dbReference type="SFLD" id="SFLDS00003">
    <property type="entry name" value="Haloacid_Dehalogenase"/>
    <property type="match status" value="1"/>
</dbReference>
<dbReference type="GO" id="GO:0015937">
    <property type="term" value="P:coenzyme A biosynthetic process"/>
    <property type="evidence" value="ECO:0007669"/>
    <property type="project" value="InterPro"/>
</dbReference>
<dbReference type="Gene3D" id="1.20.120.1600">
    <property type="match status" value="1"/>
</dbReference>
<dbReference type="Gene3D" id="3.40.50.300">
    <property type="entry name" value="P-loop containing nucleotide triphosphate hydrolases"/>
    <property type="match status" value="1"/>
</dbReference>
<dbReference type="PRINTS" id="PR00413">
    <property type="entry name" value="HADHALOGNASE"/>
</dbReference>
<dbReference type="OrthoDB" id="247245at2759"/>
<dbReference type="AlphaFoldDB" id="A0A812MSW6"/>
<dbReference type="InterPro" id="IPR023214">
    <property type="entry name" value="HAD_sf"/>
</dbReference>
<dbReference type="InterPro" id="IPR006439">
    <property type="entry name" value="HAD-SF_hydro_IA"/>
</dbReference>
<dbReference type="SUPFAM" id="SSF52540">
    <property type="entry name" value="P-loop containing nucleoside triphosphate hydrolases"/>
    <property type="match status" value="1"/>
</dbReference>
<evidence type="ECO:0000256" key="1">
    <source>
        <dbReference type="ARBA" id="ARBA00022741"/>
    </source>
</evidence>
<dbReference type="HAMAP" id="MF_00376">
    <property type="entry name" value="Dephospho_CoA_kinase"/>
    <property type="match status" value="1"/>
</dbReference>
<dbReference type="PROSITE" id="PS51219">
    <property type="entry name" value="DPCK"/>
    <property type="match status" value="1"/>
</dbReference>
<protein>
    <submittedName>
        <fullName evidence="4">CoaE protein</fullName>
    </submittedName>
</protein>
<evidence type="ECO:0000256" key="2">
    <source>
        <dbReference type="ARBA" id="ARBA00022801"/>
    </source>
</evidence>
<evidence type="ECO:0000256" key="3">
    <source>
        <dbReference type="ARBA" id="ARBA00022840"/>
    </source>
</evidence>
<keyword evidence="3" id="KW-0067">ATP-binding</keyword>
<evidence type="ECO:0000313" key="5">
    <source>
        <dbReference type="Proteomes" id="UP000604046"/>
    </source>
</evidence>
<dbReference type="InterPro" id="IPR051540">
    <property type="entry name" value="S-2-haloacid_dehalogenase"/>
</dbReference>
<dbReference type="Proteomes" id="UP000604046">
    <property type="component" value="Unassembled WGS sequence"/>
</dbReference>
<dbReference type="EMBL" id="CAJNDS010001691">
    <property type="protein sequence ID" value="CAE7272738.1"/>
    <property type="molecule type" value="Genomic_DNA"/>
</dbReference>
<dbReference type="InterPro" id="IPR001977">
    <property type="entry name" value="Depp_CoAkinase"/>
</dbReference>
<keyword evidence="2" id="KW-0378">Hydrolase</keyword>
<evidence type="ECO:0000313" key="4">
    <source>
        <dbReference type="EMBL" id="CAE7272738.1"/>
    </source>
</evidence>
<keyword evidence="1" id="KW-0547">Nucleotide-binding</keyword>